<comment type="caution">
    <text evidence="3">The sequence shown here is derived from an EMBL/GenBank/DDBJ whole genome shotgun (WGS) entry which is preliminary data.</text>
</comment>
<evidence type="ECO:0008006" key="7">
    <source>
        <dbReference type="Google" id="ProtNLM"/>
    </source>
</evidence>
<feature type="coiled-coil region" evidence="1">
    <location>
        <begin position="82"/>
        <end position="109"/>
    </location>
</feature>
<dbReference type="Proteomes" id="UP000677228">
    <property type="component" value="Unassembled WGS sequence"/>
</dbReference>
<name>A0A815ZSZ1_9BILA</name>
<dbReference type="EMBL" id="CAJNOK010041999">
    <property type="protein sequence ID" value="CAF1561429.1"/>
    <property type="molecule type" value="Genomic_DNA"/>
</dbReference>
<keyword evidence="1" id="KW-0175">Coiled coil</keyword>
<organism evidence="3 6">
    <name type="scientific">Didymodactylos carnosus</name>
    <dbReference type="NCBI Taxonomy" id="1234261"/>
    <lineage>
        <taxon>Eukaryota</taxon>
        <taxon>Metazoa</taxon>
        <taxon>Spiralia</taxon>
        <taxon>Gnathifera</taxon>
        <taxon>Rotifera</taxon>
        <taxon>Eurotatoria</taxon>
        <taxon>Bdelloidea</taxon>
        <taxon>Philodinida</taxon>
        <taxon>Philodinidae</taxon>
        <taxon>Didymodactylos</taxon>
    </lineage>
</organism>
<evidence type="ECO:0000313" key="6">
    <source>
        <dbReference type="Proteomes" id="UP000663829"/>
    </source>
</evidence>
<dbReference type="InterPro" id="IPR009057">
    <property type="entry name" value="Homeodomain-like_sf"/>
</dbReference>
<evidence type="ECO:0000313" key="2">
    <source>
        <dbReference type="EMBL" id="CAF1561429.1"/>
    </source>
</evidence>
<sequence>MSASTSSRSYSKPQYTSENVKDAVAAYKSGSMTSVEATKTFKVPESTIRNHAQNSQLRTGVGRKAVYDNKKVHNNSIYETRKKRLCNFLNRWKNELKRMREKKLERARKIGFTEEIRVGWFNLLHDIMSKNDLLDKPRQIFNCDETGFSDQTKGRPA</sequence>
<dbReference type="Proteomes" id="UP000663829">
    <property type="component" value="Unassembled WGS sequence"/>
</dbReference>
<reference evidence="3" key="1">
    <citation type="submission" date="2021-02" db="EMBL/GenBank/DDBJ databases">
        <authorList>
            <person name="Nowell W R."/>
        </authorList>
    </citation>
    <scope>NUCLEOTIDE SEQUENCE</scope>
</reference>
<proteinExistence type="predicted"/>
<evidence type="ECO:0000313" key="4">
    <source>
        <dbReference type="EMBL" id="CAF4353322.1"/>
    </source>
</evidence>
<dbReference type="AlphaFoldDB" id="A0A815ZSZ1"/>
<dbReference type="EMBL" id="CAJOBA010064629">
    <property type="protein sequence ID" value="CAF4353322.1"/>
    <property type="molecule type" value="Genomic_DNA"/>
</dbReference>
<dbReference type="OrthoDB" id="10035668at2759"/>
<keyword evidence="6" id="KW-1185">Reference proteome</keyword>
<evidence type="ECO:0000313" key="3">
    <source>
        <dbReference type="EMBL" id="CAF1588224.1"/>
    </source>
</evidence>
<dbReference type="Gene3D" id="1.10.10.60">
    <property type="entry name" value="Homeodomain-like"/>
    <property type="match status" value="1"/>
</dbReference>
<gene>
    <name evidence="3" type="ORF">GPM918_LOCUS41573</name>
    <name evidence="2" type="ORF">OVA965_LOCUS39825</name>
    <name evidence="5" type="ORF">SRO942_LOCUS42648</name>
    <name evidence="4" type="ORF">TMI583_LOCUS41191</name>
</gene>
<dbReference type="EMBL" id="CAJOBC010099195">
    <property type="protein sequence ID" value="CAF4459123.1"/>
    <property type="molecule type" value="Genomic_DNA"/>
</dbReference>
<dbReference type="Proteomes" id="UP000681722">
    <property type="component" value="Unassembled WGS sequence"/>
</dbReference>
<accession>A0A815ZSZ1</accession>
<protein>
    <recommendedName>
        <fullName evidence="7">HTH psq-type domain-containing protein</fullName>
    </recommendedName>
</protein>
<dbReference type="Proteomes" id="UP000682733">
    <property type="component" value="Unassembled WGS sequence"/>
</dbReference>
<evidence type="ECO:0000313" key="5">
    <source>
        <dbReference type="EMBL" id="CAF4459123.1"/>
    </source>
</evidence>
<evidence type="ECO:0000256" key="1">
    <source>
        <dbReference type="SAM" id="Coils"/>
    </source>
</evidence>
<dbReference type="SUPFAM" id="SSF46689">
    <property type="entry name" value="Homeodomain-like"/>
    <property type="match status" value="1"/>
</dbReference>
<dbReference type="EMBL" id="CAJNOQ010033091">
    <property type="protein sequence ID" value="CAF1588224.1"/>
    <property type="molecule type" value="Genomic_DNA"/>
</dbReference>